<feature type="region of interest" description="Disordered" evidence="1">
    <location>
        <begin position="51"/>
        <end position="94"/>
    </location>
</feature>
<accession>A0A1E1LF62</accession>
<proteinExistence type="predicted"/>
<evidence type="ECO:0000256" key="1">
    <source>
        <dbReference type="SAM" id="MobiDB-lite"/>
    </source>
</evidence>
<feature type="compositionally biased region" description="Basic and acidic residues" evidence="1">
    <location>
        <begin position="76"/>
        <end position="87"/>
    </location>
</feature>
<protein>
    <submittedName>
        <fullName evidence="2">Uncharacterized protein</fullName>
    </submittedName>
</protein>
<dbReference type="AlphaFoldDB" id="A0A1E1LF62"/>
<dbReference type="Proteomes" id="UP000178912">
    <property type="component" value="Unassembled WGS sequence"/>
</dbReference>
<keyword evidence="3" id="KW-1185">Reference proteome</keyword>
<dbReference type="EMBL" id="FJUX01000111">
    <property type="protein sequence ID" value="CZT09127.1"/>
    <property type="molecule type" value="Genomic_DNA"/>
</dbReference>
<evidence type="ECO:0000313" key="3">
    <source>
        <dbReference type="Proteomes" id="UP000178912"/>
    </source>
</evidence>
<gene>
    <name evidence="2" type="ORF">RAG0_13984</name>
</gene>
<reference evidence="3" key="1">
    <citation type="submission" date="2016-03" db="EMBL/GenBank/DDBJ databases">
        <authorList>
            <person name="Guldener U."/>
        </authorList>
    </citation>
    <scope>NUCLEOTIDE SEQUENCE [LARGE SCALE GENOMIC DNA]</scope>
    <source>
        <strain evidence="3">04CH-RAC-A.6.1</strain>
    </source>
</reference>
<sequence length="94" mass="11107">MGGYSDTQKYSMAVGLGSGRWFCESGWGPKMHESIRGLSLIHRKRYRKIPLRRNNDDKQMNYPFQGPGHFTKHRRQTEEADFRERPGPKLRRNL</sequence>
<evidence type="ECO:0000313" key="2">
    <source>
        <dbReference type="EMBL" id="CZT09127.1"/>
    </source>
</evidence>
<name>A0A1E1LF62_9HELO</name>
<organism evidence="2 3">
    <name type="scientific">Rhynchosporium agropyri</name>
    <dbReference type="NCBI Taxonomy" id="914238"/>
    <lineage>
        <taxon>Eukaryota</taxon>
        <taxon>Fungi</taxon>
        <taxon>Dikarya</taxon>
        <taxon>Ascomycota</taxon>
        <taxon>Pezizomycotina</taxon>
        <taxon>Leotiomycetes</taxon>
        <taxon>Helotiales</taxon>
        <taxon>Ploettnerulaceae</taxon>
        <taxon>Rhynchosporium</taxon>
    </lineage>
</organism>